<dbReference type="InterPro" id="IPR035451">
    <property type="entry name" value="Ada-like_dom_sf"/>
</dbReference>
<dbReference type="GO" id="GO:0006281">
    <property type="term" value="P:DNA repair"/>
    <property type="evidence" value="ECO:0007669"/>
    <property type="project" value="InterPro"/>
</dbReference>
<dbReference type="OrthoDB" id="894286at2"/>
<name>A0A444W3R1_9FLAO</name>
<dbReference type="Pfam" id="PF02805">
    <property type="entry name" value="Ada_Zn_binding"/>
    <property type="match status" value="1"/>
</dbReference>
<organism evidence="3 4">
    <name type="scientific">Flavobacterium beibuense</name>
    <dbReference type="NCBI Taxonomy" id="657326"/>
    <lineage>
        <taxon>Bacteria</taxon>
        <taxon>Pseudomonadati</taxon>
        <taxon>Bacteroidota</taxon>
        <taxon>Flavobacteriia</taxon>
        <taxon>Flavobacteriales</taxon>
        <taxon>Flavobacteriaceae</taxon>
        <taxon>Flavobacterium</taxon>
    </lineage>
</organism>
<dbReference type="Gene3D" id="3.40.10.10">
    <property type="entry name" value="DNA Methylphosphotriester Repair Domain"/>
    <property type="match status" value="1"/>
</dbReference>
<protein>
    <submittedName>
        <fullName evidence="3">Metal binding domain of Ada</fullName>
    </submittedName>
</protein>
<evidence type="ECO:0000256" key="1">
    <source>
        <dbReference type="ARBA" id="ARBA00023159"/>
    </source>
</evidence>
<dbReference type="GO" id="GO:0006355">
    <property type="term" value="P:regulation of DNA-templated transcription"/>
    <property type="evidence" value="ECO:0007669"/>
    <property type="project" value="InterPro"/>
</dbReference>
<evidence type="ECO:0000313" key="4">
    <source>
        <dbReference type="Proteomes" id="UP000289775"/>
    </source>
</evidence>
<dbReference type="Proteomes" id="UP000289775">
    <property type="component" value="Unassembled WGS sequence"/>
</dbReference>
<proteinExistence type="predicted"/>
<accession>A0A444W3R1</accession>
<sequence length="81" mass="9311">MIEHSEISNTLLRAKIKAGEISFGGNKELKIYGQLSCKSGKRMKQENRVFFGSELEAIENQFRPCGHCMKTEYKKWKDGLI</sequence>
<dbReference type="GO" id="GO:0008270">
    <property type="term" value="F:zinc ion binding"/>
    <property type="evidence" value="ECO:0007669"/>
    <property type="project" value="InterPro"/>
</dbReference>
<comment type="caution">
    <text evidence="3">The sequence shown here is derived from an EMBL/GenBank/DDBJ whole genome shotgun (WGS) entry which is preliminary data.</text>
</comment>
<dbReference type="EMBL" id="JUIW01000013">
    <property type="protein sequence ID" value="RYJ40530.1"/>
    <property type="molecule type" value="Genomic_DNA"/>
</dbReference>
<reference evidence="3 4" key="1">
    <citation type="submission" date="2014-12" db="EMBL/GenBank/DDBJ databases">
        <title>Genome sequence of Flavobacterium beibuense RSKm HC5.</title>
        <authorList>
            <person name="Kim J.F."/>
            <person name="Song J.Y."/>
            <person name="Kwak M.-J."/>
            <person name="Lee S.-W."/>
        </authorList>
    </citation>
    <scope>NUCLEOTIDE SEQUENCE [LARGE SCALE GENOMIC DNA]</scope>
    <source>
        <strain evidence="3 4">RSKm HC5</strain>
    </source>
</reference>
<dbReference type="InterPro" id="IPR004026">
    <property type="entry name" value="Ada_DNA_repair_Zn-bd"/>
</dbReference>
<keyword evidence="4" id="KW-1185">Reference proteome</keyword>
<dbReference type="GO" id="GO:0008168">
    <property type="term" value="F:methyltransferase activity"/>
    <property type="evidence" value="ECO:0007669"/>
    <property type="project" value="InterPro"/>
</dbReference>
<dbReference type="GO" id="GO:0003677">
    <property type="term" value="F:DNA binding"/>
    <property type="evidence" value="ECO:0007669"/>
    <property type="project" value="InterPro"/>
</dbReference>
<gene>
    <name evidence="3" type="ORF">NU09_3360</name>
</gene>
<dbReference type="SUPFAM" id="SSF57884">
    <property type="entry name" value="Ada DNA repair protein, N-terminal domain (N-Ada 10)"/>
    <property type="match status" value="1"/>
</dbReference>
<feature type="domain" description="Ada DNA repair metal-binding" evidence="2">
    <location>
        <begin position="23"/>
        <end position="68"/>
    </location>
</feature>
<evidence type="ECO:0000259" key="2">
    <source>
        <dbReference type="Pfam" id="PF02805"/>
    </source>
</evidence>
<keyword evidence="1" id="KW-0010">Activator</keyword>
<evidence type="ECO:0000313" key="3">
    <source>
        <dbReference type="EMBL" id="RYJ40530.1"/>
    </source>
</evidence>
<dbReference type="RefSeq" id="WP_129752432.1">
    <property type="nucleotide sequence ID" value="NZ_JUIW01000013.1"/>
</dbReference>
<dbReference type="AlphaFoldDB" id="A0A444W3R1"/>